<keyword evidence="4" id="KW-1185">Reference proteome</keyword>
<dbReference type="Proteomes" id="UP000469325">
    <property type="component" value="Unassembled WGS sequence"/>
</dbReference>
<evidence type="ECO:0000313" key="4">
    <source>
        <dbReference type="Proteomes" id="UP000469325"/>
    </source>
</evidence>
<evidence type="ECO:0000259" key="2">
    <source>
        <dbReference type="SMART" id="SM00062"/>
    </source>
</evidence>
<dbReference type="InterPro" id="IPR015168">
    <property type="entry name" value="SsuA/THI5"/>
</dbReference>
<reference evidence="3 4" key="1">
    <citation type="submission" date="2019-08" db="EMBL/GenBank/DDBJ databases">
        <title>In-depth cultivation of the pig gut microbiome towards novel bacterial diversity and tailored functional studies.</title>
        <authorList>
            <person name="Wylensek D."/>
            <person name="Hitch T.C.A."/>
            <person name="Clavel T."/>
        </authorList>
    </citation>
    <scope>NUCLEOTIDE SEQUENCE [LARGE SCALE GENOMIC DNA]</scope>
    <source>
        <strain evidence="3 4">CA-Schmier-601-WT-1</strain>
    </source>
</reference>
<dbReference type="EMBL" id="VUNC01000009">
    <property type="protein sequence ID" value="MST73360.1"/>
    <property type="molecule type" value="Genomic_DNA"/>
</dbReference>
<protein>
    <submittedName>
        <fullName evidence="3">ABC transporter substrate-binding protein</fullName>
    </submittedName>
</protein>
<comment type="caution">
    <text evidence="3">The sequence shown here is derived from an EMBL/GenBank/DDBJ whole genome shotgun (WGS) entry which is preliminary data.</text>
</comment>
<evidence type="ECO:0000313" key="3">
    <source>
        <dbReference type="EMBL" id="MST73360.1"/>
    </source>
</evidence>
<evidence type="ECO:0000256" key="1">
    <source>
        <dbReference type="ARBA" id="ARBA00010742"/>
    </source>
</evidence>
<organism evidence="3 4">
    <name type="scientific">Olsenella porci</name>
    <dbReference type="NCBI Taxonomy" id="2652279"/>
    <lineage>
        <taxon>Bacteria</taxon>
        <taxon>Bacillati</taxon>
        <taxon>Actinomycetota</taxon>
        <taxon>Coriobacteriia</taxon>
        <taxon>Coriobacteriales</taxon>
        <taxon>Atopobiaceae</taxon>
        <taxon>Olsenella</taxon>
    </lineage>
</organism>
<proteinExistence type="inferred from homology"/>
<gene>
    <name evidence="3" type="ORF">FYJ68_09640</name>
</gene>
<dbReference type="AlphaFoldDB" id="A0A6N7XCP2"/>
<comment type="similarity">
    <text evidence="1">Belongs to the bacterial solute-binding protein SsuA/TauA family.</text>
</comment>
<dbReference type="Gene3D" id="3.40.190.10">
    <property type="entry name" value="Periplasmic binding protein-like II"/>
    <property type="match status" value="2"/>
</dbReference>
<dbReference type="SMART" id="SM00062">
    <property type="entry name" value="PBPb"/>
    <property type="match status" value="1"/>
</dbReference>
<dbReference type="PANTHER" id="PTHR30024">
    <property type="entry name" value="ALIPHATIC SULFONATES-BINDING PROTEIN-RELATED"/>
    <property type="match status" value="1"/>
</dbReference>
<accession>A0A6N7XCP2</accession>
<feature type="domain" description="Solute-binding protein family 3/N-terminal" evidence="2">
    <location>
        <begin position="88"/>
        <end position="304"/>
    </location>
</feature>
<sequence length="380" mass="40843">MFRQALLIQAKQLVKLQLNRASYERVLGCRSRRGYMNSRMTTRRGFLFLLAGTMIAGCSRVPEGSDSAGGDLSAAAVKYSVQIPDLSGSLCAAPLWVAKQRGYFEEEGVEVEEVSADVDTQKTGLNNGTFPVGMGDFSTFESMESGVQTTVVDAVNLGCIKVVARSDDDSVSSAADLKGKTVAVNKIGGTPYQVLALWLQREANLSIGTGDGDVKVSVYDDGNLELQALKDGTVDAAAVWDPYGPKAEKDGSAKVILDNSKSGDFSGRACCFLVASNKVLQEDEGEIAAIIRAIHKADKWISDNPEKTVELVAKNKYATIDDEDLAVEMIKAYGYGELSTGGHDVKGDVRYYADLLNGLGMIKSSPDDFVSKYYKSVSLD</sequence>
<dbReference type="SUPFAM" id="SSF53850">
    <property type="entry name" value="Periplasmic binding protein-like II"/>
    <property type="match status" value="1"/>
</dbReference>
<dbReference type="InterPro" id="IPR001638">
    <property type="entry name" value="Solute-binding_3/MltF_N"/>
</dbReference>
<name>A0A6N7XCP2_9ACTN</name>
<dbReference type="Pfam" id="PF09084">
    <property type="entry name" value="NMT1"/>
    <property type="match status" value="1"/>
</dbReference>